<dbReference type="Pfam" id="PF20091">
    <property type="entry name" value="Abhydrolase_10"/>
    <property type="match status" value="1"/>
</dbReference>
<dbReference type="eggNOG" id="ENOG502Z97Z">
    <property type="taxonomic scope" value="Bacteria"/>
</dbReference>
<dbReference type="InterPro" id="IPR045394">
    <property type="entry name" value="Abhydrolase_dom"/>
</dbReference>
<dbReference type="STRING" id="909613.UO65_4356"/>
<feature type="domain" description="Alpha/beta hydrolase" evidence="1">
    <location>
        <begin position="60"/>
        <end position="478"/>
    </location>
</feature>
<sequence>MTNQCGDPEVGEGMGARFRSKWPWAAAVVSCVAAGVVAVGVPGADAAQAAGEPTVTRIAPGAGGGHPLSGAEGIVDLDRLGYTEDEYLMSGTATTYDQSGLWTDDGRWNTKVTGTGTAYTTRLLVERPSDPAKFNGTVVVEWLNVSFGVDIPVDLSQSYEHFAREGYAYIGVTAQKRGADKLTQLDPDRYAGVDLPNDTISYDVLSQAARAVRANPSIIGGGTPRTVLASGHSQSAGRLVTYANAIQPKDDVFDGIMVHGRSGGAAAIAGGLPPISAKIRADLNVPVFVLQSETDVPLSSSARQNTDRVRTWEVAGTAHADQYGLDTYNPVNARDKAINDGAATYCDTPINSMTFRYAENAAFSHLESWAQGGPPPPSAQPIDAWFGTLIQRDKDGNALGGVRLPDLVTPVAAYGPNNSGGNVTGACLLLGTTKPFTADRLKQLYPTHEAYVTKFTDAADVAVRFGFLLPEDRAEAVARAQAAAIP</sequence>
<keyword evidence="3" id="KW-1185">Reference proteome</keyword>
<evidence type="ECO:0000313" key="3">
    <source>
        <dbReference type="Proteomes" id="UP000019277"/>
    </source>
</evidence>
<dbReference type="AlphaFoldDB" id="W7IJ19"/>
<organism evidence="2 3">
    <name type="scientific">Actinokineospora spheciospongiae</name>
    <dbReference type="NCBI Taxonomy" id="909613"/>
    <lineage>
        <taxon>Bacteria</taxon>
        <taxon>Bacillati</taxon>
        <taxon>Actinomycetota</taxon>
        <taxon>Actinomycetes</taxon>
        <taxon>Pseudonocardiales</taxon>
        <taxon>Pseudonocardiaceae</taxon>
        <taxon>Actinokineospora</taxon>
    </lineage>
</organism>
<dbReference type="ESTHER" id="9pseu-w7ij19">
    <property type="family name" value="Abhydrolase_10"/>
</dbReference>
<comment type="caution">
    <text evidence="2">The sequence shown here is derived from an EMBL/GenBank/DDBJ whole genome shotgun (WGS) entry which is preliminary data.</text>
</comment>
<proteinExistence type="predicted"/>
<protein>
    <recommendedName>
        <fullName evidence="1">Alpha/beta hydrolase domain-containing protein</fullName>
    </recommendedName>
</protein>
<name>W7IJ19_9PSEU</name>
<dbReference type="EMBL" id="AYXG01000165">
    <property type="protein sequence ID" value="EWC60248.1"/>
    <property type="molecule type" value="Genomic_DNA"/>
</dbReference>
<evidence type="ECO:0000313" key="2">
    <source>
        <dbReference type="EMBL" id="EWC60248.1"/>
    </source>
</evidence>
<dbReference type="PATRIC" id="fig|909613.9.peg.4360"/>
<evidence type="ECO:0000259" key="1">
    <source>
        <dbReference type="Pfam" id="PF20091"/>
    </source>
</evidence>
<accession>W7IJ19</accession>
<dbReference type="Proteomes" id="UP000019277">
    <property type="component" value="Unassembled WGS sequence"/>
</dbReference>
<reference evidence="2 3" key="1">
    <citation type="journal article" date="2014" name="Genome Announc.">
        <title>Draft Genome Sequence of the Antitrypanosomally Active Sponge-Associated Bacterium Actinokineospora sp. Strain EG49.</title>
        <authorList>
            <person name="Harjes J."/>
            <person name="Ryu T."/>
            <person name="Abdelmohsen U.R."/>
            <person name="Moitinho-Silva L."/>
            <person name="Horn H."/>
            <person name="Ravasi T."/>
            <person name="Hentschel U."/>
        </authorList>
    </citation>
    <scope>NUCLEOTIDE SEQUENCE [LARGE SCALE GENOMIC DNA]</scope>
    <source>
        <strain evidence="2 3">EG49</strain>
    </source>
</reference>
<gene>
    <name evidence="2" type="ORF">UO65_4356</name>
</gene>